<evidence type="ECO:0000259" key="4">
    <source>
        <dbReference type="Pfam" id="PF01420"/>
    </source>
</evidence>
<dbReference type="AlphaFoldDB" id="A0A4R8UZN3"/>
<dbReference type="RefSeq" id="WP_134502000.1">
    <property type="nucleotide sequence ID" value="NZ_SOEY01000008.1"/>
</dbReference>
<evidence type="ECO:0000313" key="5">
    <source>
        <dbReference type="EMBL" id="TFB75313.1"/>
    </source>
</evidence>
<dbReference type="PANTHER" id="PTHR30408:SF12">
    <property type="entry name" value="TYPE I RESTRICTION ENZYME MJAVIII SPECIFICITY SUBUNIT"/>
    <property type="match status" value="1"/>
</dbReference>
<evidence type="ECO:0000256" key="3">
    <source>
        <dbReference type="ARBA" id="ARBA00023125"/>
    </source>
</evidence>
<evidence type="ECO:0000256" key="1">
    <source>
        <dbReference type="ARBA" id="ARBA00010923"/>
    </source>
</evidence>
<dbReference type="InterPro" id="IPR052021">
    <property type="entry name" value="Type-I_RS_S_subunit"/>
</dbReference>
<keyword evidence="6" id="KW-1185">Reference proteome</keyword>
<keyword evidence="5" id="KW-0378">Hydrolase</keyword>
<dbReference type="Gene3D" id="1.10.287.1120">
    <property type="entry name" value="Bipartite methylase S protein"/>
    <property type="match status" value="1"/>
</dbReference>
<comment type="similarity">
    <text evidence="1">Belongs to the type-I restriction system S methylase family.</text>
</comment>
<keyword evidence="2" id="KW-0680">Restriction system</keyword>
<dbReference type="OrthoDB" id="3197085at2"/>
<sequence>MSGSLKYSKYKPSGTQWLGEVPTHWAVTRLGRGFQLMRRPPRKEDGNLTAYRDGEVTLRSNRRLDGYTEADKEIGYQGIRVGDLVIHAMDAFAGAIGVSDSDGKSSPVYLACQPLPGHDARYFARVMRHIALSGYITSLGKGVRERSTDFRWSDARNVLVPVPPIDEQQRILAFLDRETGQIDALITKQEQLVVALTERRQAVITQAITRGLDPLIQLRDSATKWWGNIPVHWSITGLKHLVSIPITDGPHETPTFLANGVEFISASAISAGTVNFDKRRGFISAEDHALYSMKYSPRLYDIYMIKSGATTGNSAILTEDRDFSIWSPLAVLRSGHRTNPFFMHFAIQSQAFQRALTLAWTFGTQQNIGMKSIGDLQIPTPPRPEQDEIVLYLQEHVSIIDALIAKAHQVVEVLQERRQALISAAVTGKIDVRGL</sequence>
<dbReference type="PANTHER" id="PTHR30408">
    <property type="entry name" value="TYPE-1 RESTRICTION ENZYME ECOKI SPECIFICITY PROTEIN"/>
    <property type="match status" value="1"/>
</dbReference>
<organism evidence="5 6">
    <name type="scientific">Cryobacterium glaciale</name>
    <dbReference type="NCBI Taxonomy" id="1259145"/>
    <lineage>
        <taxon>Bacteria</taxon>
        <taxon>Bacillati</taxon>
        <taxon>Actinomycetota</taxon>
        <taxon>Actinomycetes</taxon>
        <taxon>Micrococcales</taxon>
        <taxon>Microbacteriaceae</taxon>
        <taxon>Cryobacterium</taxon>
    </lineage>
</organism>
<keyword evidence="5" id="KW-0540">Nuclease</keyword>
<feature type="domain" description="Type I restriction modification DNA specificity" evidence="4">
    <location>
        <begin position="263"/>
        <end position="410"/>
    </location>
</feature>
<dbReference type="GO" id="GO:0009307">
    <property type="term" value="P:DNA restriction-modification system"/>
    <property type="evidence" value="ECO:0007669"/>
    <property type="project" value="UniProtKB-KW"/>
</dbReference>
<proteinExistence type="inferred from homology"/>
<keyword evidence="3" id="KW-0238">DNA-binding</keyword>
<dbReference type="SUPFAM" id="SSF116734">
    <property type="entry name" value="DNA methylase specificity domain"/>
    <property type="match status" value="2"/>
</dbReference>
<dbReference type="Proteomes" id="UP000298173">
    <property type="component" value="Unassembled WGS sequence"/>
</dbReference>
<dbReference type="GO" id="GO:0003677">
    <property type="term" value="F:DNA binding"/>
    <property type="evidence" value="ECO:0007669"/>
    <property type="project" value="UniProtKB-KW"/>
</dbReference>
<dbReference type="InterPro" id="IPR000055">
    <property type="entry name" value="Restrct_endonuc_typeI_TRD"/>
</dbReference>
<gene>
    <name evidence="5" type="ORF">E3O06_05675</name>
</gene>
<dbReference type="Pfam" id="PF01420">
    <property type="entry name" value="Methylase_S"/>
    <property type="match status" value="1"/>
</dbReference>
<dbReference type="EMBL" id="SOEY01000008">
    <property type="protein sequence ID" value="TFB75313.1"/>
    <property type="molecule type" value="Genomic_DNA"/>
</dbReference>
<reference evidence="5 6" key="1">
    <citation type="submission" date="2019-03" db="EMBL/GenBank/DDBJ databases">
        <title>Genomics of glacier-inhabiting Cryobacterium strains.</title>
        <authorList>
            <person name="Liu Q."/>
            <person name="Xin Y.-H."/>
        </authorList>
    </citation>
    <scope>NUCLEOTIDE SEQUENCE [LARGE SCALE GENOMIC DNA]</scope>
    <source>
        <strain evidence="5 6">HLT2-23</strain>
    </source>
</reference>
<evidence type="ECO:0000256" key="2">
    <source>
        <dbReference type="ARBA" id="ARBA00022747"/>
    </source>
</evidence>
<accession>A0A4R8UZN3</accession>
<comment type="caution">
    <text evidence="5">The sequence shown here is derived from an EMBL/GenBank/DDBJ whole genome shotgun (WGS) entry which is preliminary data.</text>
</comment>
<evidence type="ECO:0000313" key="6">
    <source>
        <dbReference type="Proteomes" id="UP000298173"/>
    </source>
</evidence>
<dbReference type="Gene3D" id="3.90.220.20">
    <property type="entry name" value="DNA methylase specificity domains"/>
    <property type="match status" value="2"/>
</dbReference>
<dbReference type="InterPro" id="IPR044946">
    <property type="entry name" value="Restrct_endonuc_typeI_TRD_sf"/>
</dbReference>
<dbReference type="GO" id="GO:0004519">
    <property type="term" value="F:endonuclease activity"/>
    <property type="evidence" value="ECO:0007669"/>
    <property type="project" value="UniProtKB-KW"/>
</dbReference>
<name>A0A4R8UZN3_9MICO</name>
<protein>
    <submittedName>
        <fullName evidence="5">Restriction endonuclease subunit S</fullName>
    </submittedName>
</protein>
<keyword evidence="5" id="KW-0255">Endonuclease</keyword>